<sequence>MAASPPRPTPSQRLDWAAEGRGVTADRQAGRALGGAGQLRRAPARPPCKPPCGQSWLGGRQRRGRRDGLARRRGSDASQRFGAAAEGLAGRPLPRREPRGTFAARPTDGAGDAALPGSSGMTGRARRGRSPPSISKISLSFKQPHLGTDHFFYLKPVGKKELEFQDLTAVLNCIHSFIAAKVASLDPLFIDSQSIARKYTYSN</sequence>
<protein>
    <submittedName>
        <fullName evidence="1">Uncharacterized protein</fullName>
    </submittedName>
</protein>
<organism evidence="1 2">
    <name type="scientific">Sphaerodactylus townsendi</name>
    <dbReference type="NCBI Taxonomy" id="933632"/>
    <lineage>
        <taxon>Eukaryota</taxon>
        <taxon>Metazoa</taxon>
        <taxon>Chordata</taxon>
        <taxon>Craniata</taxon>
        <taxon>Vertebrata</taxon>
        <taxon>Euteleostomi</taxon>
        <taxon>Lepidosauria</taxon>
        <taxon>Squamata</taxon>
        <taxon>Bifurcata</taxon>
        <taxon>Gekkota</taxon>
        <taxon>Sphaerodactylidae</taxon>
        <taxon>Sphaerodactylus</taxon>
    </lineage>
</organism>
<name>A0ACB8GDK7_9SAUR</name>
<gene>
    <name evidence="1" type="ORF">K3G42_031951</name>
</gene>
<evidence type="ECO:0000313" key="2">
    <source>
        <dbReference type="Proteomes" id="UP000827872"/>
    </source>
</evidence>
<keyword evidence="2" id="KW-1185">Reference proteome</keyword>
<reference evidence="1" key="1">
    <citation type="submission" date="2021-08" db="EMBL/GenBank/DDBJ databases">
        <title>The first chromosome-level gecko genome reveals the dynamic sex chromosomes of Neotropical dwarf geckos (Sphaerodactylidae: Sphaerodactylus).</title>
        <authorList>
            <person name="Pinto B.J."/>
            <person name="Keating S.E."/>
            <person name="Gamble T."/>
        </authorList>
    </citation>
    <scope>NUCLEOTIDE SEQUENCE</scope>
    <source>
        <strain evidence="1">TG3544</strain>
    </source>
</reference>
<dbReference type="Proteomes" id="UP000827872">
    <property type="component" value="Linkage Group LG01"/>
</dbReference>
<accession>A0ACB8GDK7</accession>
<dbReference type="EMBL" id="CM037614">
    <property type="protein sequence ID" value="KAH8017693.1"/>
    <property type="molecule type" value="Genomic_DNA"/>
</dbReference>
<evidence type="ECO:0000313" key="1">
    <source>
        <dbReference type="EMBL" id="KAH8017693.1"/>
    </source>
</evidence>
<proteinExistence type="predicted"/>
<comment type="caution">
    <text evidence="1">The sequence shown here is derived from an EMBL/GenBank/DDBJ whole genome shotgun (WGS) entry which is preliminary data.</text>
</comment>